<dbReference type="GO" id="GO:0005525">
    <property type="term" value="F:GTP binding"/>
    <property type="evidence" value="ECO:0007669"/>
    <property type="project" value="UniProtKB-KW"/>
</dbReference>
<dbReference type="PANTHER" id="PTHR43381:SF20">
    <property type="entry name" value="TRANSLATION INITIATION FACTOR IF-2, MITOCHONDRIAL"/>
    <property type="match status" value="1"/>
</dbReference>
<dbReference type="GO" id="GO:0003924">
    <property type="term" value="F:GTPase activity"/>
    <property type="evidence" value="ECO:0007669"/>
    <property type="project" value="InterPro"/>
</dbReference>
<dbReference type="InterPro" id="IPR015760">
    <property type="entry name" value="TIF_IF2"/>
</dbReference>
<dbReference type="Gene3D" id="3.40.50.10050">
    <property type="entry name" value="Translation initiation factor IF- 2, domain 3"/>
    <property type="match status" value="1"/>
</dbReference>
<dbReference type="STRING" id="1169540.A0A0G4FTU7"/>
<protein>
    <recommendedName>
        <fullName evidence="7">Tr-type G domain-containing protein</fullName>
    </recommendedName>
</protein>
<gene>
    <name evidence="8" type="ORF">Vbra_16214</name>
</gene>
<name>A0A0G4FTU7_VITBC</name>
<dbReference type="Pfam" id="PF00009">
    <property type="entry name" value="GTP_EFTU"/>
    <property type="match status" value="1"/>
</dbReference>
<feature type="compositionally biased region" description="Basic and acidic residues" evidence="6">
    <location>
        <begin position="667"/>
        <end position="676"/>
    </location>
</feature>
<dbReference type="InterPro" id="IPR036925">
    <property type="entry name" value="TIF_IF2_dom3_sf"/>
</dbReference>
<feature type="compositionally biased region" description="Acidic residues" evidence="6">
    <location>
        <begin position="550"/>
        <end position="569"/>
    </location>
</feature>
<dbReference type="Gene3D" id="3.40.50.300">
    <property type="entry name" value="P-loop containing nucleotide triphosphate hydrolases"/>
    <property type="match status" value="1"/>
</dbReference>
<dbReference type="CDD" id="cd01887">
    <property type="entry name" value="IF2_eIF5B"/>
    <property type="match status" value="1"/>
</dbReference>
<evidence type="ECO:0000256" key="5">
    <source>
        <dbReference type="ARBA" id="ARBA00023134"/>
    </source>
</evidence>
<dbReference type="InterPro" id="IPR023115">
    <property type="entry name" value="TIF_IF2_dom3"/>
</dbReference>
<organism evidence="8 9">
    <name type="scientific">Vitrella brassicaformis (strain CCMP3155)</name>
    <dbReference type="NCBI Taxonomy" id="1169540"/>
    <lineage>
        <taxon>Eukaryota</taxon>
        <taxon>Sar</taxon>
        <taxon>Alveolata</taxon>
        <taxon>Colpodellida</taxon>
        <taxon>Vitrellaceae</taxon>
        <taxon>Vitrella</taxon>
    </lineage>
</organism>
<dbReference type="InParanoid" id="A0A0G4FTU7"/>
<dbReference type="PROSITE" id="PS51722">
    <property type="entry name" value="G_TR_2"/>
    <property type="match status" value="1"/>
</dbReference>
<feature type="compositionally biased region" description="Acidic residues" evidence="6">
    <location>
        <begin position="850"/>
        <end position="864"/>
    </location>
</feature>
<dbReference type="PRINTS" id="PR00315">
    <property type="entry name" value="ELONGATNFCT"/>
</dbReference>
<feature type="compositionally biased region" description="Basic and acidic residues" evidence="6">
    <location>
        <begin position="722"/>
        <end position="731"/>
    </location>
</feature>
<dbReference type="Pfam" id="PF11987">
    <property type="entry name" value="IF-2"/>
    <property type="match status" value="1"/>
</dbReference>
<dbReference type="InterPro" id="IPR005225">
    <property type="entry name" value="Small_GTP-bd"/>
</dbReference>
<comment type="similarity">
    <text evidence="1">Belongs to the TRAFAC class translation factor GTPase superfamily. Classic translation factor GTPase family. IF-2 subfamily.</text>
</comment>
<evidence type="ECO:0000256" key="3">
    <source>
        <dbReference type="ARBA" id="ARBA00022741"/>
    </source>
</evidence>
<dbReference type="EMBL" id="CDMY01000499">
    <property type="protein sequence ID" value="CEM18319.1"/>
    <property type="molecule type" value="Genomic_DNA"/>
</dbReference>
<keyword evidence="4" id="KW-0648">Protein biosynthesis</keyword>
<feature type="domain" description="Tr-type G" evidence="7">
    <location>
        <begin position="126"/>
        <end position="319"/>
    </location>
</feature>
<keyword evidence="5" id="KW-0342">GTP-binding</keyword>
<feature type="region of interest" description="Disordered" evidence="6">
    <location>
        <begin position="722"/>
        <end position="754"/>
    </location>
</feature>
<evidence type="ECO:0000256" key="2">
    <source>
        <dbReference type="ARBA" id="ARBA00022540"/>
    </source>
</evidence>
<evidence type="ECO:0000256" key="1">
    <source>
        <dbReference type="ARBA" id="ARBA00007733"/>
    </source>
</evidence>
<dbReference type="OMA" id="YVGMFDI"/>
<dbReference type="VEuPathDB" id="CryptoDB:Vbra_16214"/>
<dbReference type="SUPFAM" id="SSF52540">
    <property type="entry name" value="P-loop containing nucleoside triphosphate hydrolases"/>
    <property type="match status" value="1"/>
</dbReference>
<accession>A0A0G4FTU7</accession>
<dbReference type="GO" id="GO:0005737">
    <property type="term" value="C:cytoplasm"/>
    <property type="evidence" value="ECO:0007669"/>
    <property type="project" value="TreeGrafter"/>
</dbReference>
<feature type="compositionally biased region" description="Low complexity" evidence="6">
    <location>
        <begin position="733"/>
        <end position="752"/>
    </location>
</feature>
<dbReference type="PhylomeDB" id="A0A0G4FTU7"/>
<feature type="compositionally biased region" description="Low complexity" evidence="6">
    <location>
        <begin position="640"/>
        <end position="654"/>
    </location>
</feature>
<feature type="region of interest" description="Disordered" evidence="6">
    <location>
        <begin position="546"/>
        <end position="587"/>
    </location>
</feature>
<dbReference type="Proteomes" id="UP000041254">
    <property type="component" value="Unassembled WGS sequence"/>
</dbReference>
<dbReference type="NCBIfam" id="TIGR00231">
    <property type="entry name" value="small_GTP"/>
    <property type="match status" value="1"/>
</dbReference>
<reference evidence="8 9" key="1">
    <citation type="submission" date="2014-11" db="EMBL/GenBank/DDBJ databases">
        <authorList>
            <person name="Zhu J."/>
            <person name="Qi W."/>
            <person name="Song R."/>
        </authorList>
    </citation>
    <scope>NUCLEOTIDE SEQUENCE [LARGE SCALE GENOMIC DNA]</scope>
</reference>
<dbReference type="InterPro" id="IPR027417">
    <property type="entry name" value="P-loop_NTPase"/>
</dbReference>
<dbReference type="OrthoDB" id="361630at2759"/>
<evidence type="ECO:0000259" key="7">
    <source>
        <dbReference type="PROSITE" id="PS51722"/>
    </source>
</evidence>
<feature type="region of interest" description="Disordered" evidence="6">
    <location>
        <begin position="610"/>
        <end position="689"/>
    </location>
</feature>
<dbReference type="SUPFAM" id="SSF52156">
    <property type="entry name" value="Initiation factor IF2/eIF5b, domain 3"/>
    <property type="match status" value="1"/>
</dbReference>
<sequence length="999" mass="111098">MLRPSRVLFGKKWRMIGREQWVDNVKGGHRERSRLLLLPPYVHVKELRRMVQMEPASMMKACNVRLVQRRYLWNDTQGRQWETVSKAKVAVPYELAAHAAEMFNFRPRKVDPEPYWTRDDFPQSEKAIPVVAVLGHINHGKTTLIDTIQGTCAAAHEPGSITQRIRATTMPMPVTLTDEQQQQQQQQTTHRLTFLDTPGHEVFEIMRGQATATADVALLVVSVERGAEVQTREIITQADRFKVPVVFALNKIDLPLTNVELVKAELRRQCSELHEGGAVSRDFSAEVGEAVPISALTGKGIQDLLAALSARLAGLSLPVNPVNSLCTTPVGSRIASKFRRRTFSLIDSHVLPYGVGVVVDVTKTDPEGVILTVLVRHGRVQVGHWFVCGSAIGKVAELKTDDLGRTLDTLEVAGVGVAARVKGIKMKTFGGDCAPDDILMTLPDLRAWRLFEYRERLEATQAVQVRGPPMPMPFQSDSPLDNTREQVSMGMENRKTSHKLRRAIEEYGHAPGVGGIFSTATRDEFESPLDATIGFDAEMKAAIKRKGEADGDDAAAGDEGGWEEEELEGLEVIRRGADKGPRGRDDQYMSTEELHSLSTSAATTTRIGSIHIPPAGEIDPPDPPPPPPASVGRRSRRRAAAAATTTTSRASDPPFYVPPPPPPPHQDQQEQTKGDDDREQDDADADLKAQKVFTDHYYFDEGDDEALYSRYRTFLDDERRANEADFSKAEAEGQPNPSGSSGSSGPSAGVSGDRLGVPWVYYADRETWHEEAELYNERLRERWRRRNRDQKLEKQRAVFREVQLQIATENFRRKGRGEPPLAQPEEKSILMDELARADGRRSKGSNDGGGDGDGEGWEGEEGEEPFAIPTVNSPVVPVILKTDSMSTFDVFMDTFEQLQREYAMRIPIVHGGVGTVVKGDITHADVERNYGYCPVYAFQVGVQPPAIREAVENKITIKRFDVFTDLVEDVRVRCENVQRMRDHLAYVTTLKKQPTASGL</sequence>
<feature type="region of interest" description="Disordered" evidence="6">
    <location>
        <begin position="837"/>
        <end position="868"/>
    </location>
</feature>
<feature type="compositionally biased region" description="Pro residues" evidence="6">
    <location>
        <begin position="655"/>
        <end position="665"/>
    </location>
</feature>
<evidence type="ECO:0000256" key="4">
    <source>
        <dbReference type="ARBA" id="ARBA00022917"/>
    </source>
</evidence>
<keyword evidence="3" id="KW-0547">Nucleotide-binding</keyword>
<feature type="compositionally biased region" description="Basic and acidic residues" evidence="6">
    <location>
        <begin position="571"/>
        <end position="587"/>
    </location>
</feature>
<dbReference type="Gene3D" id="2.40.30.10">
    <property type="entry name" value="Translation factors"/>
    <property type="match status" value="1"/>
</dbReference>
<dbReference type="PANTHER" id="PTHR43381">
    <property type="entry name" value="TRANSLATION INITIATION FACTOR IF-2-RELATED"/>
    <property type="match status" value="1"/>
</dbReference>
<evidence type="ECO:0000313" key="8">
    <source>
        <dbReference type="EMBL" id="CEM18319.1"/>
    </source>
</evidence>
<dbReference type="InterPro" id="IPR000795">
    <property type="entry name" value="T_Tr_GTP-bd_dom"/>
</dbReference>
<keyword evidence="2" id="KW-0396">Initiation factor</keyword>
<proteinExistence type="inferred from homology"/>
<dbReference type="GO" id="GO:0003743">
    <property type="term" value="F:translation initiation factor activity"/>
    <property type="evidence" value="ECO:0007669"/>
    <property type="project" value="UniProtKB-KW"/>
</dbReference>
<evidence type="ECO:0000256" key="6">
    <source>
        <dbReference type="SAM" id="MobiDB-lite"/>
    </source>
</evidence>
<evidence type="ECO:0000313" key="9">
    <source>
        <dbReference type="Proteomes" id="UP000041254"/>
    </source>
</evidence>
<dbReference type="AlphaFoldDB" id="A0A0G4FTU7"/>
<keyword evidence="9" id="KW-1185">Reference proteome</keyword>